<evidence type="ECO:0000256" key="1">
    <source>
        <dbReference type="SAM" id="MobiDB-lite"/>
    </source>
</evidence>
<organism evidence="2 3">
    <name type="scientific">Ogataea polymorpha</name>
    <dbReference type="NCBI Taxonomy" id="460523"/>
    <lineage>
        <taxon>Eukaryota</taxon>
        <taxon>Fungi</taxon>
        <taxon>Dikarya</taxon>
        <taxon>Ascomycota</taxon>
        <taxon>Saccharomycotina</taxon>
        <taxon>Pichiomycetes</taxon>
        <taxon>Pichiales</taxon>
        <taxon>Pichiaceae</taxon>
        <taxon>Ogataea</taxon>
    </lineage>
</organism>
<dbReference type="AlphaFoldDB" id="A0A9P8T3H9"/>
<proteinExistence type="predicted"/>
<name>A0A9P8T3H9_9ASCO</name>
<sequence>MKRAATSPPRKRTATTPISLTPLSTMRRINSRHTSTNGDRPTVLNFQSATKTSSSKLSKRESANENVFLSPKQNKRVSTDTELKELLLENSRLMKILAQNQELIMDYIRRK</sequence>
<dbReference type="Proteomes" id="UP000788993">
    <property type="component" value="Unassembled WGS sequence"/>
</dbReference>
<feature type="compositionally biased region" description="Basic residues" evidence="1">
    <location>
        <begin position="1"/>
        <end position="13"/>
    </location>
</feature>
<dbReference type="EMBL" id="JAEUBD010001178">
    <property type="protein sequence ID" value="KAH3664923.1"/>
    <property type="molecule type" value="Genomic_DNA"/>
</dbReference>
<accession>A0A9P8T3H9</accession>
<feature type="region of interest" description="Disordered" evidence="1">
    <location>
        <begin position="1"/>
        <end position="66"/>
    </location>
</feature>
<evidence type="ECO:0000313" key="2">
    <source>
        <dbReference type="EMBL" id="KAH3664923.1"/>
    </source>
</evidence>
<keyword evidence="3" id="KW-1185">Reference proteome</keyword>
<protein>
    <submittedName>
        <fullName evidence="2">Uncharacterized protein</fullName>
    </submittedName>
</protein>
<comment type="caution">
    <text evidence="2">The sequence shown here is derived from an EMBL/GenBank/DDBJ whole genome shotgun (WGS) entry which is preliminary data.</text>
</comment>
<gene>
    <name evidence="2" type="ORF">OGATHE_003738</name>
</gene>
<reference evidence="2" key="2">
    <citation type="submission" date="2021-01" db="EMBL/GenBank/DDBJ databases">
        <authorList>
            <person name="Schikora-Tamarit M.A."/>
        </authorList>
    </citation>
    <scope>NUCLEOTIDE SEQUENCE</scope>
    <source>
        <strain evidence="2">NCAIM Y.01608</strain>
    </source>
</reference>
<evidence type="ECO:0000313" key="3">
    <source>
        <dbReference type="Proteomes" id="UP000788993"/>
    </source>
</evidence>
<reference evidence="2" key="1">
    <citation type="journal article" date="2021" name="Open Biol.">
        <title>Shared evolutionary footprints suggest mitochondrial oxidative damage underlies multiple complex I losses in fungi.</title>
        <authorList>
            <person name="Schikora-Tamarit M.A."/>
            <person name="Marcet-Houben M."/>
            <person name="Nosek J."/>
            <person name="Gabaldon T."/>
        </authorList>
    </citation>
    <scope>NUCLEOTIDE SEQUENCE</scope>
    <source>
        <strain evidence="2">NCAIM Y.01608</strain>
    </source>
</reference>
<feature type="compositionally biased region" description="Polar residues" evidence="1">
    <location>
        <begin position="14"/>
        <end position="47"/>
    </location>
</feature>